<evidence type="ECO:0000313" key="3">
    <source>
        <dbReference type="Proteomes" id="UP000006762"/>
    </source>
</evidence>
<keyword evidence="1" id="KW-0472">Membrane</keyword>
<dbReference type="AlphaFoldDB" id="K2IMI2"/>
<protein>
    <submittedName>
        <fullName evidence="2">Uncharacterized protein</fullName>
    </submittedName>
</protein>
<feature type="transmembrane region" description="Helical" evidence="1">
    <location>
        <begin position="28"/>
        <end position="46"/>
    </location>
</feature>
<keyword evidence="3" id="KW-1185">Reference proteome</keyword>
<reference evidence="2 3" key="1">
    <citation type="submission" date="2012-09" db="EMBL/GenBank/DDBJ databases">
        <title>Celeribacter baekdonensis B30 Genome Sequencing.</title>
        <authorList>
            <person name="Wang W."/>
        </authorList>
    </citation>
    <scope>NUCLEOTIDE SEQUENCE [LARGE SCALE GENOMIC DNA]</scope>
    <source>
        <strain evidence="2 3">B30</strain>
    </source>
</reference>
<evidence type="ECO:0000313" key="2">
    <source>
        <dbReference type="EMBL" id="EKE71396.1"/>
    </source>
</evidence>
<keyword evidence="1" id="KW-0812">Transmembrane</keyword>
<gene>
    <name evidence="2" type="ORF">B30_11545</name>
</gene>
<dbReference type="Proteomes" id="UP000006762">
    <property type="component" value="Unassembled WGS sequence"/>
</dbReference>
<comment type="caution">
    <text evidence="2">The sequence shown here is derived from an EMBL/GenBank/DDBJ whole genome shotgun (WGS) entry which is preliminary data.</text>
</comment>
<evidence type="ECO:0000256" key="1">
    <source>
        <dbReference type="SAM" id="Phobius"/>
    </source>
</evidence>
<organism evidence="2 3">
    <name type="scientific">Celeribacter baekdonensis B30</name>
    <dbReference type="NCBI Taxonomy" id="1208323"/>
    <lineage>
        <taxon>Bacteria</taxon>
        <taxon>Pseudomonadati</taxon>
        <taxon>Pseudomonadota</taxon>
        <taxon>Alphaproteobacteria</taxon>
        <taxon>Rhodobacterales</taxon>
        <taxon>Roseobacteraceae</taxon>
        <taxon>Celeribacter</taxon>
    </lineage>
</organism>
<dbReference type="PATRIC" id="fig|1208323.3.peg.2391"/>
<keyword evidence="1" id="KW-1133">Transmembrane helix</keyword>
<dbReference type="EMBL" id="AMRK01000005">
    <property type="protein sequence ID" value="EKE71396.1"/>
    <property type="molecule type" value="Genomic_DNA"/>
</dbReference>
<name>K2IMI2_9RHOB</name>
<accession>K2IMI2</accession>
<proteinExistence type="predicted"/>
<sequence length="60" mass="6347">MNDTRISLASTICVFASGAIVTSQGWTILAIGALPILAVALAWVLLPGRHRIASAQPYLR</sequence>